<gene>
    <name evidence="9" type="primary">pan3_1</name>
    <name evidence="6" type="synonym">PAN3</name>
    <name evidence="9" type="ORF">FJT64_003796</name>
</gene>
<feature type="binding site" evidence="6">
    <location>
        <begin position="319"/>
        <end position="320"/>
    </location>
    <ligand>
        <name>ATP</name>
        <dbReference type="ChEBI" id="CHEBI:30616"/>
    </ligand>
</feature>
<evidence type="ECO:0000256" key="5">
    <source>
        <dbReference type="ARBA" id="ARBA00023054"/>
    </source>
</evidence>
<dbReference type="SUPFAM" id="SSF56112">
    <property type="entry name" value="Protein kinase-like (PK-like)"/>
    <property type="match status" value="1"/>
</dbReference>
<reference evidence="9 10" key="1">
    <citation type="submission" date="2019-07" db="EMBL/GenBank/DDBJ databases">
        <title>Draft genome assembly of a fouling barnacle, Amphibalanus amphitrite (Darwin, 1854): The first reference genome for Thecostraca.</title>
        <authorList>
            <person name="Kim W."/>
        </authorList>
    </citation>
    <scope>NUCLEOTIDE SEQUENCE [LARGE SCALE GENOMIC DNA]</scope>
    <source>
        <strain evidence="9">SNU_AA5</strain>
        <tissue evidence="9">Soma without cirri and trophi</tissue>
    </source>
</reference>
<evidence type="ECO:0000313" key="10">
    <source>
        <dbReference type="Proteomes" id="UP000440578"/>
    </source>
</evidence>
<keyword evidence="1 6" id="KW-0963">Cytoplasm</keyword>
<keyword evidence="10" id="KW-1185">Reference proteome</keyword>
<keyword evidence="4 6" id="KW-0067">ATP-binding</keyword>
<feature type="coiled-coil region" evidence="6">
    <location>
        <begin position="426"/>
        <end position="464"/>
    </location>
</feature>
<keyword evidence="3 6" id="KW-0547">Nucleotide-binding</keyword>
<accession>A0A6A4VVL2</accession>
<dbReference type="Proteomes" id="UP000440578">
    <property type="component" value="Unassembled WGS sequence"/>
</dbReference>
<organism evidence="9 10">
    <name type="scientific">Amphibalanus amphitrite</name>
    <name type="common">Striped barnacle</name>
    <name type="synonym">Balanus amphitrite</name>
    <dbReference type="NCBI Taxonomy" id="1232801"/>
    <lineage>
        <taxon>Eukaryota</taxon>
        <taxon>Metazoa</taxon>
        <taxon>Ecdysozoa</taxon>
        <taxon>Arthropoda</taxon>
        <taxon>Crustacea</taxon>
        <taxon>Multicrustacea</taxon>
        <taxon>Cirripedia</taxon>
        <taxon>Thoracica</taxon>
        <taxon>Thoracicalcarea</taxon>
        <taxon>Balanomorpha</taxon>
        <taxon>Balanoidea</taxon>
        <taxon>Balanidae</taxon>
        <taxon>Amphibalaninae</taxon>
        <taxon>Amphibalanus</taxon>
    </lineage>
</organism>
<feature type="binding site" evidence="6">
    <location>
        <position position="188"/>
    </location>
    <ligand>
        <name>ATP</name>
        <dbReference type="ChEBI" id="CHEBI:30616"/>
    </ligand>
</feature>
<dbReference type="GO" id="GO:0010606">
    <property type="term" value="P:positive regulation of cytoplasmic mRNA processing body assembly"/>
    <property type="evidence" value="ECO:0007669"/>
    <property type="project" value="UniProtKB-UniRule"/>
</dbReference>
<name>A0A6A4VVL2_AMPAM</name>
<evidence type="ECO:0000256" key="4">
    <source>
        <dbReference type="ARBA" id="ARBA00022840"/>
    </source>
</evidence>
<dbReference type="GO" id="GO:0000932">
    <property type="term" value="C:P-body"/>
    <property type="evidence" value="ECO:0007669"/>
    <property type="project" value="UniProtKB-SubCell"/>
</dbReference>
<dbReference type="Pfam" id="PF18101">
    <property type="entry name" value="Pan3_CK"/>
    <property type="match status" value="1"/>
</dbReference>
<dbReference type="Gene3D" id="1.20.5.5160">
    <property type="match status" value="1"/>
</dbReference>
<sequence length="566" mass="62048">MNRRGAETADPSGDLASLNLEPALSRASGPAPSLPHSASTPSFASFNPARACEHVGGTTYYFTAEEAAAQKSAEPPTVPAPFTAYVTPPPQVAPGRGAGSASLLGAARAPAGFFASDELREQILKQQSLMLVHPNPQAYPELPTEVDSYHELCPLEPPGPLQKSALFNCVTSVYKATNVKTGQCCCLRRIHGMRLANTNSLQTVAQWRKLSHTSLVALREFFTTKAFGDNSVVMVYDYYPGAETLMARHFSQPPQLNGFADPFQDPSIPRPYSAQKNAVLRQKNALMPEALIWGYIIQLSGVLRQIHAAGLACRVLDPTKILVTGQDRLHVNACGVLDVLLADSGNTNSMMMVQHYQQEDLVGLGKLLLALSCNSVLAVQPDNFNTSISIVERHYSADLKAVIMNLLVPNGGRQRSINDVMPMVGARFYQQLDASHRLCDRLEDELGREVQNGRLFRLLAKLSAITERPELNLDGAWAETGDRYMLKLFRDYVFHAVTEEGRPFLDMAHVVQCLNKLDAGSSDKVCLMSRDLQNVLVTTFSELKQCFERSFRELFEASLAKDPPGA</sequence>
<comment type="caution">
    <text evidence="6">Lacks conserved residue(s) required for the propagation of feature annotation.</text>
</comment>
<dbReference type="PANTHER" id="PTHR12272:SF11">
    <property type="entry name" value="PAN2-PAN3 DEADENYLATION COMPLEX SUBUNIT PAN3"/>
    <property type="match status" value="1"/>
</dbReference>
<comment type="domain">
    <text evidence="6">Contains a pseudokinase domain. The protein kinase domain is predicted to be catalytically inactive because some of the residues important for catalytic activity are substituted and it lacks the equivalent of the binding site for a peptide substrate. However, it has retained an ATP-binding site and ATP-binding is required for mRNA degradation, stimulating the activity of the PAN2 nuclease in vitro. The nucleotide-binding site is juxtaposed to the RNase active site of PAN2 in the complex and may actually bind nucleosides of a poly(A) RNA rather than ATP, feeding the poly(A)-tail to the active site of the deadenylase and thus increasing the efficiency with which this distributive enzyme degrades oligo(A) RNAs.</text>
</comment>
<keyword evidence="2 6" id="KW-0507">mRNA processing</keyword>
<dbReference type="OrthoDB" id="204958at2759"/>
<feature type="binding site" evidence="6">
    <location>
        <begin position="237"/>
        <end position="244"/>
    </location>
    <ligand>
        <name>ATP</name>
        <dbReference type="ChEBI" id="CHEBI:30616"/>
    </ligand>
</feature>
<dbReference type="Gene3D" id="1.10.287.3700">
    <property type="match status" value="1"/>
</dbReference>
<keyword evidence="5 6" id="KW-0175">Coiled coil</keyword>
<dbReference type="PANTHER" id="PTHR12272">
    <property type="entry name" value="DEADENYLATION COMPLEX SUBUNIT PAN3"/>
    <property type="match status" value="1"/>
</dbReference>
<dbReference type="HAMAP" id="MF_03181">
    <property type="entry name" value="PAN3"/>
    <property type="match status" value="1"/>
</dbReference>
<dbReference type="Gene3D" id="1.10.510.10">
    <property type="entry name" value="Transferase(Phosphotransferase) domain 1"/>
    <property type="match status" value="1"/>
</dbReference>
<evidence type="ECO:0000256" key="1">
    <source>
        <dbReference type="ARBA" id="ARBA00022490"/>
    </source>
</evidence>
<evidence type="ECO:0000256" key="6">
    <source>
        <dbReference type="HAMAP-Rule" id="MF_03181"/>
    </source>
</evidence>
<comment type="domain">
    <text evidence="6">The pseudokinase domain, the coiled-coil (CC), and C-terminal knob domain (CK) form a structural unit (PKC) that forms an extensive high-affinity interaction surface for PAN2.</text>
</comment>
<feature type="region of interest" description="Disordered" evidence="7">
    <location>
        <begin position="1"/>
        <end position="40"/>
    </location>
</feature>
<comment type="similarity">
    <text evidence="6">Belongs to the protein kinase superfamily. PAN3 family.</text>
</comment>
<dbReference type="EMBL" id="VIIS01001405">
    <property type="protein sequence ID" value="KAF0298886.1"/>
    <property type="molecule type" value="Genomic_DNA"/>
</dbReference>
<dbReference type="GO" id="GO:0000289">
    <property type="term" value="P:nuclear-transcribed mRNA poly(A) tail shortening"/>
    <property type="evidence" value="ECO:0007669"/>
    <property type="project" value="UniProtKB-UniRule"/>
</dbReference>
<dbReference type="GO" id="GO:0006397">
    <property type="term" value="P:mRNA processing"/>
    <property type="evidence" value="ECO:0007669"/>
    <property type="project" value="UniProtKB-KW"/>
</dbReference>
<dbReference type="GO" id="GO:0008143">
    <property type="term" value="F:poly(A) binding"/>
    <property type="evidence" value="ECO:0007669"/>
    <property type="project" value="TreeGrafter"/>
</dbReference>
<comment type="subcellular location">
    <subcellularLocation>
        <location evidence="6">Cytoplasm</location>
        <location evidence="6">P-body</location>
    </subcellularLocation>
</comment>
<evidence type="ECO:0000313" key="9">
    <source>
        <dbReference type="EMBL" id="KAF0298886.1"/>
    </source>
</evidence>
<dbReference type="GO" id="GO:0005524">
    <property type="term" value="F:ATP binding"/>
    <property type="evidence" value="ECO:0007669"/>
    <property type="project" value="UniProtKB-UniRule"/>
</dbReference>
<comment type="function">
    <text evidence="6">Regulatory subunit of the poly(A)-nuclease (PAN) deadenylation complex, one of two cytoplasmic mRNA deadenylases involved in general and miRNA-mediated mRNA turnover. PAN specifically shortens poly(A) tails of RNA and the activity is stimulated by poly(A)-binding protein (PABP). PAN deadenylation is followed by rapid degradation of the shortened mRNA tails by the CCR4-NOT complex. Deadenylated mRNAs are then degraded by two alternative mechanisms, namely exosome-mediated 3'-5' exonucleolytic degradation, or deadenlyation-dependent mRNA decaping and subsequent 5'-3' exonucleolytic degradation by XRN1. PAN3 acts as a positive regulator for PAN activity, recruiting the catalytic subunit PAN2 to mRNA via its interaction with RNA and PABP, and to miRNA targets via its interaction with GW182 family proteins.</text>
</comment>
<dbReference type="InterPro" id="IPR041332">
    <property type="entry name" value="Pan3_CK"/>
</dbReference>
<feature type="domain" description="Pan3 C-terminal knob" evidence="8">
    <location>
        <begin position="417"/>
        <end position="554"/>
    </location>
</feature>
<protein>
    <recommendedName>
        <fullName evidence="6">PAN2-PAN3 deadenylation complex subunit PAN3</fullName>
    </recommendedName>
    <alternativeName>
        <fullName evidence="6">PAB1P-dependent poly(A)-specific ribonuclease</fullName>
    </alternativeName>
    <alternativeName>
        <fullName evidence="6">Poly(A)-nuclease deadenylation complex subunit 3</fullName>
        <shortName evidence="6">PAN deadenylation complex subunit 3</shortName>
    </alternativeName>
</protein>
<dbReference type="AlphaFoldDB" id="A0A6A4VVL2"/>
<dbReference type="GO" id="GO:0031251">
    <property type="term" value="C:PAN complex"/>
    <property type="evidence" value="ECO:0007669"/>
    <property type="project" value="UniProtKB-UniRule"/>
</dbReference>
<comment type="domain">
    <text evidence="6">The N-terminal zinc finger binds to poly(A) RNA.</text>
</comment>
<evidence type="ECO:0000259" key="8">
    <source>
        <dbReference type="Pfam" id="PF18101"/>
    </source>
</evidence>
<proteinExistence type="inferred from homology"/>
<evidence type="ECO:0000256" key="2">
    <source>
        <dbReference type="ARBA" id="ARBA00022664"/>
    </source>
</evidence>
<dbReference type="InterPro" id="IPR011009">
    <property type="entry name" value="Kinase-like_dom_sf"/>
</dbReference>
<feature type="region of interest" description="Knob domain" evidence="6">
    <location>
        <begin position="465"/>
        <end position="566"/>
    </location>
</feature>
<comment type="caution">
    <text evidence="9">The sequence shown here is derived from an EMBL/GenBank/DDBJ whole genome shotgun (WGS) entry which is preliminary data.</text>
</comment>
<comment type="subunit">
    <text evidence="6">Homodimer. Forms a heterotrimer with a catalytic subunit PAN2 to form the poly(A)-nuclease (PAN) deadenylation complex. Interacts (via PAM-2 motif) with poly(A)-binding protein (via PABC domain), conferring substrate specificity of the enzyme complex.</text>
</comment>
<evidence type="ECO:0000256" key="3">
    <source>
        <dbReference type="ARBA" id="ARBA00022741"/>
    </source>
</evidence>
<dbReference type="InterPro" id="IPR030844">
    <property type="entry name" value="PAN3"/>
</dbReference>
<dbReference type="FunFam" id="1.10.287.3700:FF:000001">
    <property type="entry name" value="PAN2-PAN3 deadenylation complex subunit PAN3"/>
    <property type="match status" value="1"/>
</dbReference>
<evidence type="ECO:0000256" key="7">
    <source>
        <dbReference type="SAM" id="MobiDB-lite"/>
    </source>
</evidence>